<feature type="domain" description="Cytochrome c" evidence="6">
    <location>
        <begin position="30"/>
        <end position="127"/>
    </location>
</feature>
<dbReference type="InterPro" id="IPR036909">
    <property type="entry name" value="Cyt_c-like_dom_sf"/>
</dbReference>
<dbReference type="InterPro" id="IPR022655">
    <property type="entry name" value="DUF1553"/>
</dbReference>
<dbReference type="InterPro" id="IPR011429">
    <property type="entry name" value="Cyt_c_Planctomycete-type"/>
</dbReference>
<dbReference type="PANTHER" id="PTHR35889">
    <property type="entry name" value="CYCLOINULO-OLIGOSACCHARIDE FRUCTANOTRANSFERASE-RELATED"/>
    <property type="match status" value="1"/>
</dbReference>
<evidence type="ECO:0000313" key="7">
    <source>
        <dbReference type="EMBL" id="QDU23985.1"/>
    </source>
</evidence>
<keyword evidence="1 4" id="KW-0349">Heme</keyword>
<keyword evidence="3 4" id="KW-0408">Iron</keyword>
<evidence type="ECO:0000259" key="6">
    <source>
        <dbReference type="PROSITE" id="PS51007"/>
    </source>
</evidence>
<dbReference type="GO" id="GO:0020037">
    <property type="term" value="F:heme binding"/>
    <property type="evidence" value="ECO:0007669"/>
    <property type="project" value="InterPro"/>
</dbReference>
<dbReference type="InterPro" id="IPR009056">
    <property type="entry name" value="Cyt_c-like_dom"/>
</dbReference>
<gene>
    <name evidence="7" type="ORF">ETAA1_59960</name>
</gene>
<feature type="chain" id="PRO_5021869063" evidence="5">
    <location>
        <begin position="24"/>
        <end position="1008"/>
    </location>
</feature>
<evidence type="ECO:0000256" key="4">
    <source>
        <dbReference type="PROSITE-ProRule" id="PRU00433"/>
    </source>
</evidence>
<keyword evidence="5" id="KW-0732">Signal</keyword>
<dbReference type="RefSeq" id="WP_145244184.1">
    <property type="nucleotide sequence ID" value="NZ_CP036273.1"/>
</dbReference>
<evidence type="ECO:0000256" key="1">
    <source>
        <dbReference type="ARBA" id="ARBA00022617"/>
    </source>
</evidence>
<dbReference type="AlphaFoldDB" id="A0A517Y2K8"/>
<accession>A0A517Y2K8</accession>
<proteinExistence type="predicted"/>
<name>A0A517Y2K8_9BACT</name>
<dbReference type="Pfam" id="PF07587">
    <property type="entry name" value="PSD1"/>
    <property type="match status" value="1"/>
</dbReference>
<dbReference type="EMBL" id="CP036273">
    <property type="protein sequence ID" value="QDU23985.1"/>
    <property type="molecule type" value="Genomic_DNA"/>
</dbReference>
<sequence precursor="true">MLGLSPRLLPLAALVALAVTATAQPPDHAAKMAKGTELFKSAVRDVLAKKCQSCHSGTRVEGEFDLGTREALLKGGAGGPAVVPGDHKKSLLYQLVAHQREPHMPHERAKLPAADIARIAEWIDLGAPYDRPLLGQDAASAWTRKVVAPEARQHWAFQPLKRPAAPAAIDAFVQAKLKEKGLDLGAPAEPRVLLRRVYLDLIGLPPTPEQIDAFEKDHSPAAFEKVVDELLASPAYGERWARHWLDLVRFAESHGFEHDYDRPTAYHYRDFVIKALNADLPFDTFTRWQLAGDELAPTDPLAVMATGYLAAGVHSTQITQNEVAKHRYDELDDIVANVGTTFLGLTVGCARCHDHKYDPVPARDYYRMVSAFTTAVRTEMEFDLEPEKYRRDKAAFDAAHAPLAAAVTKYEAEELPAKLAAWETARGDTPLSFPWVLPEITGLTSAGGATTTKQGDGSVLVTGKNPTTENLKFTLVTTETGVKALRVEALTHPSLVRGGPGRATNGNFALSNVQVQAAPKDKPAEAKRVKLTAARATFEQKGLGVADAIDGNVNSAWAIDPQFGKDHAAAFAFEQPVGFPGGTVFTVTLAFNNNTGHGMGRPRLAVSTDAGANLTAPAATEAVRAAFAAKERTPAQTAALLAWFAPQDAGWRERNKAAADHLAKAPKPNLTKALVTSEGLPPIRLHSQGDDFLKETHYLRRGDAAQKDGVADVSFLQVLMPAADAQAKWLTPPPAGSRTRHTRAAFARWLTDADGGAGNLVARVIVNRLWQRHLGRGIVPTVSDFGVRGEPPSHPELLDFLASELVRGGWKLKPIHRQIVLSRTYQQGSGRDAAKEKADPDGRLFGRFPVRRLEAEVIRDSILSVGGILDSTPFGPGSLNDGMTRRSVYFTMKRSRLIPALTVFDAPDGTAGVGERPSTTVAPQALHLMNNPQVRAAAKGLARRALAAGDDAAVATRAYRLALGRAPSAGELADATAFLRGTTGPSREAAAADFCQVLFCLNEFLYVE</sequence>
<dbReference type="SUPFAM" id="SSF46626">
    <property type="entry name" value="Cytochrome c"/>
    <property type="match status" value="1"/>
</dbReference>
<evidence type="ECO:0000313" key="8">
    <source>
        <dbReference type="Proteomes" id="UP000319576"/>
    </source>
</evidence>
<dbReference type="GO" id="GO:0046872">
    <property type="term" value="F:metal ion binding"/>
    <property type="evidence" value="ECO:0007669"/>
    <property type="project" value="UniProtKB-KW"/>
</dbReference>
<dbReference type="PANTHER" id="PTHR35889:SF3">
    <property type="entry name" value="F-BOX DOMAIN-CONTAINING PROTEIN"/>
    <property type="match status" value="1"/>
</dbReference>
<evidence type="ECO:0000256" key="5">
    <source>
        <dbReference type="SAM" id="SignalP"/>
    </source>
</evidence>
<keyword evidence="8" id="KW-1185">Reference proteome</keyword>
<reference evidence="7 8" key="1">
    <citation type="submission" date="2019-02" db="EMBL/GenBank/DDBJ databases">
        <title>Deep-cultivation of Planctomycetes and their phenomic and genomic characterization uncovers novel biology.</title>
        <authorList>
            <person name="Wiegand S."/>
            <person name="Jogler M."/>
            <person name="Boedeker C."/>
            <person name="Pinto D."/>
            <person name="Vollmers J."/>
            <person name="Rivas-Marin E."/>
            <person name="Kohn T."/>
            <person name="Peeters S.H."/>
            <person name="Heuer A."/>
            <person name="Rast P."/>
            <person name="Oberbeckmann S."/>
            <person name="Bunk B."/>
            <person name="Jeske O."/>
            <person name="Meyerdierks A."/>
            <person name="Storesund J.E."/>
            <person name="Kallscheuer N."/>
            <person name="Luecker S."/>
            <person name="Lage O.M."/>
            <person name="Pohl T."/>
            <person name="Merkel B.J."/>
            <person name="Hornburger P."/>
            <person name="Mueller R.-W."/>
            <person name="Bruemmer F."/>
            <person name="Labrenz M."/>
            <person name="Spormann A.M."/>
            <person name="Op den Camp H."/>
            <person name="Overmann J."/>
            <person name="Amann R."/>
            <person name="Jetten M.S.M."/>
            <person name="Mascher T."/>
            <person name="Medema M.H."/>
            <person name="Devos D.P."/>
            <person name="Kaster A.-K."/>
            <person name="Ovreas L."/>
            <person name="Rohde M."/>
            <person name="Galperin M.Y."/>
            <person name="Jogler C."/>
        </authorList>
    </citation>
    <scope>NUCLEOTIDE SEQUENCE [LARGE SCALE GENOMIC DNA]</scope>
    <source>
        <strain evidence="7 8">ETA_A1</strain>
    </source>
</reference>
<feature type="signal peptide" evidence="5">
    <location>
        <begin position="1"/>
        <end position="23"/>
    </location>
</feature>
<dbReference type="PROSITE" id="PS51007">
    <property type="entry name" value="CYTC"/>
    <property type="match status" value="1"/>
</dbReference>
<dbReference type="Pfam" id="PF07635">
    <property type="entry name" value="PSCyt1"/>
    <property type="match status" value="1"/>
</dbReference>
<dbReference type="GO" id="GO:0009055">
    <property type="term" value="F:electron transfer activity"/>
    <property type="evidence" value="ECO:0007669"/>
    <property type="project" value="InterPro"/>
</dbReference>
<dbReference type="InterPro" id="IPR011444">
    <property type="entry name" value="DUF1549"/>
</dbReference>
<protein>
    <submittedName>
        <fullName evidence="7">Planctomycete cytochrome C</fullName>
    </submittedName>
</protein>
<organism evidence="7 8">
    <name type="scientific">Urbifossiella limnaea</name>
    <dbReference type="NCBI Taxonomy" id="2528023"/>
    <lineage>
        <taxon>Bacteria</taxon>
        <taxon>Pseudomonadati</taxon>
        <taxon>Planctomycetota</taxon>
        <taxon>Planctomycetia</taxon>
        <taxon>Gemmatales</taxon>
        <taxon>Gemmataceae</taxon>
        <taxon>Urbifossiella</taxon>
    </lineage>
</organism>
<dbReference type="KEGG" id="uli:ETAA1_59960"/>
<keyword evidence="2 4" id="KW-0479">Metal-binding</keyword>
<evidence type="ECO:0000256" key="2">
    <source>
        <dbReference type="ARBA" id="ARBA00022723"/>
    </source>
</evidence>
<evidence type="ECO:0000256" key="3">
    <source>
        <dbReference type="ARBA" id="ARBA00023004"/>
    </source>
</evidence>
<dbReference type="OrthoDB" id="127107at2"/>
<dbReference type="Proteomes" id="UP000319576">
    <property type="component" value="Chromosome"/>
</dbReference>
<dbReference type="Pfam" id="PF07583">
    <property type="entry name" value="PSCyt2"/>
    <property type="match status" value="1"/>
</dbReference>